<evidence type="ECO:0000313" key="3">
    <source>
        <dbReference type="EMBL" id="KAF4123966.1"/>
    </source>
</evidence>
<accession>A0A9P4YVP7</accession>
<dbReference type="InterPro" id="IPR043133">
    <property type="entry name" value="GTP-CH-I_C/QueF"/>
</dbReference>
<evidence type="ECO:0000256" key="1">
    <source>
        <dbReference type="ARBA" id="ARBA00022909"/>
    </source>
</evidence>
<name>A0A9P4YVP7_9HYPO</name>
<dbReference type="SMART" id="SM00905">
    <property type="entry name" value="FolB"/>
    <property type="match status" value="1"/>
</dbReference>
<comment type="caution">
    <text evidence="3">The sequence shown here is derived from an EMBL/GenBank/DDBJ whole genome shotgun (WGS) entry which is preliminary data.</text>
</comment>
<gene>
    <name evidence="3" type="ORF">GMORB2_5682</name>
</gene>
<protein>
    <submittedName>
        <fullName evidence="3">FolB</fullName>
    </submittedName>
</protein>
<dbReference type="OrthoDB" id="5425486at2759"/>
<sequence length="323" mass="34236">MKLSPTWEVRAAAGEPTATIHLQNLSTTITGPQDAWGRQARPQPCLTSVEVNMSRAFRDSSSGDSVASDTVHYGLLAKEVQRVLAAISDGSFTSSSSSSSSGGGSVSGPLPGGIRTLKKTVAQLVYRLVGVDLLLGRDVDVRTAATDENVFITAPDLSSIHVTVHLPKASLLGDGASVTGSAVLGPASLEGGEGSRPPLRAVTLKIHNIRVPTLIGVNDNERKAEQMVVANLEVGRWIGVPDAYTELESILSKTMRDSSYETLEALAERICADISQHLHEYYAVPDTKGWRLKISLEKPIAVPMADAPRIELSVDSCDLGGSK</sequence>
<dbReference type="GeneID" id="55971907"/>
<dbReference type="GO" id="GO:0046656">
    <property type="term" value="P:folic acid biosynthetic process"/>
    <property type="evidence" value="ECO:0007669"/>
    <property type="project" value="UniProtKB-KW"/>
</dbReference>
<evidence type="ECO:0000259" key="2">
    <source>
        <dbReference type="SMART" id="SM00905"/>
    </source>
</evidence>
<reference evidence="3" key="1">
    <citation type="submission" date="2020-03" db="EMBL/GenBank/DDBJ databases">
        <title>Site-based positive gene gene selection in Geosmithia morbida across the United States reveals a broad range of putative effectors and factors for local host and environmental adapation.</title>
        <authorList>
            <person name="Onufrak A."/>
            <person name="Murdoch R.W."/>
            <person name="Gazis R."/>
            <person name="Huff M."/>
            <person name="Staton M."/>
            <person name="Klingeman W."/>
            <person name="Hadziabdic D."/>
        </authorList>
    </citation>
    <scope>NUCLEOTIDE SEQUENCE</scope>
    <source>
        <strain evidence="3">1262</strain>
    </source>
</reference>
<dbReference type="AlphaFoldDB" id="A0A9P4YVP7"/>
<organism evidence="3 4">
    <name type="scientific">Geosmithia morbida</name>
    <dbReference type="NCBI Taxonomy" id="1094350"/>
    <lineage>
        <taxon>Eukaryota</taxon>
        <taxon>Fungi</taxon>
        <taxon>Dikarya</taxon>
        <taxon>Ascomycota</taxon>
        <taxon>Pezizomycotina</taxon>
        <taxon>Sordariomycetes</taxon>
        <taxon>Hypocreomycetidae</taxon>
        <taxon>Hypocreales</taxon>
        <taxon>Bionectriaceae</taxon>
        <taxon>Geosmithia</taxon>
    </lineage>
</organism>
<keyword evidence="1" id="KW-0289">Folate biosynthesis</keyword>
<proteinExistence type="predicted"/>
<dbReference type="EMBL" id="JAANYQ010000005">
    <property type="protein sequence ID" value="KAF4123966.1"/>
    <property type="molecule type" value="Genomic_DNA"/>
</dbReference>
<dbReference type="RefSeq" id="XP_035322618.1">
    <property type="nucleotide sequence ID" value="XM_035467652.1"/>
</dbReference>
<dbReference type="GO" id="GO:0004150">
    <property type="term" value="F:dihydroneopterin aldolase activity"/>
    <property type="evidence" value="ECO:0007669"/>
    <property type="project" value="InterPro"/>
</dbReference>
<dbReference type="Pfam" id="PF02152">
    <property type="entry name" value="FolB"/>
    <property type="match status" value="1"/>
</dbReference>
<dbReference type="Proteomes" id="UP000749293">
    <property type="component" value="Unassembled WGS sequence"/>
</dbReference>
<feature type="domain" description="Dihydroneopterin aldolase/epimerase" evidence="2">
    <location>
        <begin position="204"/>
        <end position="314"/>
    </location>
</feature>
<dbReference type="InterPro" id="IPR006157">
    <property type="entry name" value="FolB_dom"/>
</dbReference>
<dbReference type="SUPFAM" id="SSF55620">
    <property type="entry name" value="Tetrahydrobiopterin biosynthesis enzymes-like"/>
    <property type="match status" value="1"/>
</dbReference>
<dbReference type="Gene3D" id="3.30.1130.10">
    <property type="match status" value="2"/>
</dbReference>
<keyword evidence="4" id="KW-1185">Reference proteome</keyword>
<evidence type="ECO:0000313" key="4">
    <source>
        <dbReference type="Proteomes" id="UP000749293"/>
    </source>
</evidence>